<proteinExistence type="predicted"/>
<dbReference type="AlphaFoldDB" id="A0A2P8E557"/>
<organism evidence="2 3">
    <name type="scientific">Haloactinopolyspora alba</name>
    <dbReference type="NCBI Taxonomy" id="648780"/>
    <lineage>
        <taxon>Bacteria</taxon>
        <taxon>Bacillati</taxon>
        <taxon>Actinomycetota</taxon>
        <taxon>Actinomycetes</taxon>
        <taxon>Jiangellales</taxon>
        <taxon>Jiangellaceae</taxon>
        <taxon>Haloactinopolyspora</taxon>
    </lineage>
</organism>
<evidence type="ECO:0000313" key="3">
    <source>
        <dbReference type="Proteomes" id="UP000243528"/>
    </source>
</evidence>
<feature type="domain" description="SAF" evidence="1">
    <location>
        <begin position="46"/>
        <end position="106"/>
    </location>
</feature>
<dbReference type="EMBL" id="PYGE01000005">
    <property type="protein sequence ID" value="PSL04595.1"/>
    <property type="molecule type" value="Genomic_DNA"/>
</dbReference>
<dbReference type="Proteomes" id="UP000243528">
    <property type="component" value="Unassembled WGS sequence"/>
</dbReference>
<dbReference type="Pfam" id="PF08666">
    <property type="entry name" value="SAF"/>
    <property type="match status" value="1"/>
</dbReference>
<accession>A0A2P8E557</accession>
<dbReference type="SMART" id="SM00858">
    <property type="entry name" value="SAF"/>
    <property type="match status" value="1"/>
</dbReference>
<dbReference type="OrthoDB" id="4808509at2"/>
<evidence type="ECO:0000259" key="1">
    <source>
        <dbReference type="SMART" id="SM00858"/>
    </source>
</evidence>
<dbReference type="RefSeq" id="WP_106536806.1">
    <property type="nucleotide sequence ID" value="NZ_PYGE01000005.1"/>
</dbReference>
<comment type="caution">
    <text evidence="2">The sequence shown here is derived from an EMBL/GenBank/DDBJ whole genome shotgun (WGS) entry which is preliminary data.</text>
</comment>
<name>A0A2P8E557_9ACTN</name>
<dbReference type="Gene3D" id="3.90.1210.10">
    <property type="entry name" value="Antifreeze-like/N-acetylneuraminic acid synthase C-terminal domain"/>
    <property type="match status" value="1"/>
</dbReference>
<gene>
    <name evidence="2" type="ORF">CLV30_10559</name>
</gene>
<sequence length="208" mass="20472">MNDVRALAHRLAGTASWHRRLLAGGLAAAAVALAVEAASPPAPDQEKVTVAERDLAGGTTITADDLTTASMPPDAVPGGVLGDDAVGRVLAGPVRAGEAITDRRVLGPGLLRGWGSGLVATPIRLADPGAAAYLRHGDRIDVLGTALNGAGRTDVVASGVPVLARATGDDDTAATGALLMVAATPGQAADLAAAAVSSRLSFTLGAAP</sequence>
<keyword evidence="3" id="KW-1185">Reference proteome</keyword>
<dbReference type="CDD" id="cd11614">
    <property type="entry name" value="SAF_CpaB_FlgA_like"/>
    <property type="match status" value="1"/>
</dbReference>
<dbReference type="InterPro" id="IPR013974">
    <property type="entry name" value="SAF"/>
</dbReference>
<evidence type="ECO:0000313" key="2">
    <source>
        <dbReference type="EMBL" id="PSL04595.1"/>
    </source>
</evidence>
<protein>
    <submittedName>
        <fullName evidence="2">Flp pilus assembly protein CpaB</fullName>
    </submittedName>
</protein>
<reference evidence="2 3" key="1">
    <citation type="submission" date="2018-03" db="EMBL/GenBank/DDBJ databases">
        <title>Genomic Encyclopedia of Archaeal and Bacterial Type Strains, Phase II (KMG-II): from individual species to whole genera.</title>
        <authorList>
            <person name="Goeker M."/>
        </authorList>
    </citation>
    <scope>NUCLEOTIDE SEQUENCE [LARGE SCALE GENOMIC DNA]</scope>
    <source>
        <strain evidence="2 3">DSM 45211</strain>
    </source>
</reference>